<accession>A0A8J5MT10</accession>
<evidence type="ECO:0000313" key="1">
    <source>
        <dbReference type="EMBL" id="KAG7162457.1"/>
    </source>
</evidence>
<gene>
    <name evidence="1" type="ORF">Hamer_G008001</name>
</gene>
<dbReference type="EMBL" id="JAHLQT010027705">
    <property type="protein sequence ID" value="KAG7162457.1"/>
    <property type="molecule type" value="Genomic_DNA"/>
</dbReference>
<evidence type="ECO:0000313" key="2">
    <source>
        <dbReference type="Proteomes" id="UP000747542"/>
    </source>
</evidence>
<dbReference type="PANTHER" id="PTHR47018:SF4">
    <property type="match status" value="1"/>
</dbReference>
<protein>
    <submittedName>
        <fullName evidence="1">Uncharacterized protein</fullName>
    </submittedName>
</protein>
<dbReference type="PANTHER" id="PTHR47018">
    <property type="entry name" value="CXC DOMAIN-CONTAINING PROTEIN-RELATED"/>
    <property type="match status" value="1"/>
</dbReference>
<comment type="caution">
    <text evidence="1">The sequence shown here is derived from an EMBL/GenBank/DDBJ whole genome shotgun (WGS) entry which is preliminary data.</text>
</comment>
<name>A0A8J5MT10_HOMAM</name>
<keyword evidence="2" id="KW-1185">Reference proteome</keyword>
<sequence length="321" mass="36633">WAQKEGKFNYVDALAAIVPWFFSLDHTSYAHWLSVRIRDLASLQCHPNLYAEFCAGNLAVHKMEKPVALCRWMVAGPEINKILVQFEKNFNKGPTFRNEKHHHKQAPGVQIIFTKEMCSLGAILEDLENPFMGTIGDLLAIHTNDIMPQEVVYTVQNIQKFGQEQYDTFVAEPITDALPKNKLPLFNRPHPISISKDKLRVCLQKCIFLHSLACLEKVVLKVYEASDIDAVILDGPVVVNYIKPGEATTFSYYACMKFLPHISHYLRIANQLDLVWDTYKDYSLKSSTRARCGAGIHRHVTADNKILSNRNIDFLRQSQNT</sequence>
<proteinExistence type="predicted"/>
<organism evidence="1 2">
    <name type="scientific">Homarus americanus</name>
    <name type="common">American lobster</name>
    <dbReference type="NCBI Taxonomy" id="6706"/>
    <lineage>
        <taxon>Eukaryota</taxon>
        <taxon>Metazoa</taxon>
        <taxon>Ecdysozoa</taxon>
        <taxon>Arthropoda</taxon>
        <taxon>Crustacea</taxon>
        <taxon>Multicrustacea</taxon>
        <taxon>Malacostraca</taxon>
        <taxon>Eumalacostraca</taxon>
        <taxon>Eucarida</taxon>
        <taxon>Decapoda</taxon>
        <taxon>Pleocyemata</taxon>
        <taxon>Astacidea</taxon>
        <taxon>Nephropoidea</taxon>
        <taxon>Nephropidae</taxon>
        <taxon>Homarus</taxon>
    </lineage>
</organism>
<reference evidence="1" key="1">
    <citation type="journal article" date="2021" name="Sci. Adv.">
        <title>The American lobster genome reveals insights on longevity, neural, and immune adaptations.</title>
        <authorList>
            <person name="Polinski J.M."/>
            <person name="Zimin A.V."/>
            <person name="Clark K.F."/>
            <person name="Kohn A.B."/>
            <person name="Sadowski N."/>
            <person name="Timp W."/>
            <person name="Ptitsyn A."/>
            <person name="Khanna P."/>
            <person name="Romanova D.Y."/>
            <person name="Williams P."/>
            <person name="Greenwood S.J."/>
            <person name="Moroz L.L."/>
            <person name="Walt D.R."/>
            <person name="Bodnar A.G."/>
        </authorList>
    </citation>
    <scope>NUCLEOTIDE SEQUENCE</scope>
    <source>
        <strain evidence="1">GMGI-L3</strain>
    </source>
</reference>
<feature type="non-terminal residue" evidence="1">
    <location>
        <position position="321"/>
    </location>
</feature>
<feature type="non-terminal residue" evidence="1">
    <location>
        <position position="1"/>
    </location>
</feature>
<dbReference type="Proteomes" id="UP000747542">
    <property type="component" value="Unassembled WGS sequence"/>
</dbReference>
<dbReference type="AlphaFoldDB" id="A0A8J5MT10"/>